<protein>
    <submittedName>
        <fullName evidence="2">Uncharacterized protein</fullName>
    </submittedName>
</protein>
<gene>
    <name evidence="2" type="ORF">H9838_01745</name>
</gene>
<feature type="region of interest" description="Disordered" evidence="1">
    <location>
        <begin position="52"/>
        <end position="77"/>
    </location>
</feature>
<dbReference type="AlphaFoldDB" id="A0A9D1YCB2"/>
<comment type="caution">
    <text evidence="2">The sequence shown here is derived from an EMBL/GenBank/DDBJ whole genome shotgun (WGS) entry which is preliminary data.</text>
</comment>
<evidence type="ECO:0000256" key="1">
    <source>
        <dbReference type="SAM" id="MobiDB-lite"/>
    </source>
</evidence>
<sequence>MGLFRRKKKKPLFGGNIEPSCAYCRHNSGTGEQVVCSLRKERKDGSCKNYRYDPLMRDPRPAPGLRTDRYSPDDFSL</sequence>
<organism evidence="2 3">
    <name type="scientific">Candidatus Acutalibacter pullistercoris</name>
    <dbReference type="NCBI Taxonomy" id="2838418"/>
    <lineage>
        <taxon>Bacteria</taxon>
        <taxon>Bacillati</taxon>
        <taxon>Bacillota</taxon>
        <taxon>Clostridia</taxon>
        <taxon>Eubacteriales</taxon>
        <taxon>Acutalibacteraceae</taxon>
        <taxon>Acutalibacter</taxon>
    </lineage>
</organism>
<evidence type="ECO:0000313" key="2">
    <source>
        <dbReference type="EMBL" id="HIY25879.1"/>
    </source>
</evidence>
<dbReference type="Proteomes" id="UP000823915">
    <property type="component" value="Unassembled WGS sequence"/>
</dbReference>
<dbReference type="EMBL" id="DXDU01000023">
    <property type="protein sequence ID" value="HIY25879.1"/>
    <property type="molecule type" value="Genomic_DNA"/>
</dbReference>
<name>A0A9D1YCB2_9FIRM</name>
<reference evidence="2" key="1">
    <citation type="journal article" date="2021" name="PeerJ">
        <title>Extensive microbial diversity within the chicken gut microbiome revealed by metagenomics and culture.</title>
        <authorList>
            <person name="Gilroy R."/>
            <person name="Ravi A."/>
            <person name="Getino M."/>
            <person name="Pursley I."/>
            <person name="Horton D.L."/>
            <person name="Alikhan N.F."/>
            <person name="Baker D."/>
            <person name="Gharbi K."/>
            <person name="Hall N."/>
            <person name="Watson M."/>
            <person name="Adriaenssens E.M."/>
            <person name="Foster-Nyarko E."/>
            <person name="Jarju S."/>
            <person name="Secka A."/>
            <person name="Antonio M."/>
            <person name="Oren A."/>
            <person name="Chaudhuri R.R."/>
            <person name="La Ragione R."/>
            <person name="Hildebrand F."/>
            <person name="Pallen M.J."/>
        </authorList>
    </citation>
    <scope>NUCLEOTIDE SEQUENCE</scope>
    <source>
        <strain evidence="2">1282</strain>
    </source>
</reference>
<proteinExistence type="predicted"/>
<evidence type="ECO:0000313" key="3">
    <source>
        <dbReference type="Proteomes" id="UP000823915"/>
    </source>
</evidence>
<accession>A0A9D1YCB2</accession>
<reference evidence="2" key="2">
    <citation type="submission" date="2021-04" db="EMBL/GenBank/DDBJ databases">
        <authorList>
            <person name="Gilroy R."/>
        </authorList>
    </citation>
    <scope>NUCLEOTIDE SEQUENCE</scope>
    <source>
        <strain evidence="2">1282</strain>
    </source>
</reference>